<dbReference type="PRINTS" id="PR00411">
    <property type="entry name" value="PNDRDTASEI"/>
</dbReference>
<evidence type="ECO:0000259" key="5">
    <source>
        <dbReference type="Pfam" id="PF07992"/>
    </source>
</evidence>
<evidence type="ECO:0000256" key="2">
    <source>
        <dbReference type="ARBA" id="ARBA00022630"/>
    </source>
</evidence>
<dbReference type="InterPro" id="IPR036188">
    <property type="entry name" value="FAD/NAD-bd_sf"/>
</dbReference>
<dbReference type="SUPFAM" id="SSF51905">
    <property type="entry name" value="FAD/NAD(P)-binding domain"/>
    <property type="match status" value="2"/>
</dbReference>
<dbReference type="Gene3D" id="3.50.50.60">
    <property type="entry name" value="FAD/NAD(P)-binding domain"/>
    <property type="match status" value="2"/>
</dbReference>
<proteinExistence type="predicted"/>
<dbReference type="PRINTS" id="PR00368">
    <property type="entry name" value="FADPNR"/>
</dbReference>
<dbReference type="SUPFAM" id="SSF55424">
    <property type="entry name" value="FAD/NAD-linked reductases, dimerisation (C-terminal) domain"/>
    <property type="match status" value="1"/>
</dbReference>
<keyword evidence="4" id="KW-0560">Oxidoreductase</keyword>
<dbReference type="Gene3D" id="3.30.390.30">
    <property type="match status" value="1"/>
</dbReference>
<feature type="domain" description="Reductase C-terminal" evidence="6">
    <location>
        <begin position="322"/>
        <end position="406"/>
    </location>
</feature>
<dbReference type="Pfam" id="PF14759">
    <property type="entry name" value="Reductase_C"/>
    <property type="match status" value="1"/>
</dbReference>
<dbReference type="InterPro" id="IPR028202">
    <property type="entry name" value="Reductase_C"/>
</dbReference>
<sequence length="407" mass="42815">MSHTMNVESILIIGGGLSGFAVAQNLRNRGFDGSIGIIDPAGIPYDRPPLSKAYLLGTKDAEGIELAPRSWFAEHRVDIIPGTAAELLLEPLGVQLEDGSRVHADRLVLATGGSARPLPIEGGELESVLALRNRQDADLLRGKLRPGVHLAIVGAGLIGAEVASAALVLGARVTLIDPIDPPLVPAVGPELARRLHDMHVTAEIDTIQGSPERISRLDGKHLIEMSDGRKITSDEVLVGIGIVPNSALAASAGLKTDNGVIVDRNQRTSHPHIYAVGDLARTQTAAGELLRRGEHWEHAMNTGATAAAALLGQELPLHGASWFWSDRHGVHVEGVGEMNAEGNTVLRLVDGVPVAAFRLDAGGHMLGAAAIDGGLTIRAARRIIDNRIVVDPAALADPSVPLKKLAR</sequence>
<dbReference type="InterPro" id="IPR016156">
    <property type="entry name" value="FAD/NAD-linked_Rdtase_dimer_sf"/>
</dbReference>
<dbReference type="RefSeq" id="WP_245356386.1">
    <property type="nucleotide sequence ID" value="NZ_BAAAJY010000011.1"/>
</dbReference>
<feature type="domain" description="FAD/NAD(P)-binding" evidence="5">
    <location>
        <begin position="9"/>
        <end position="303"/>
    </location>
</feature>
<keyword evidence="2" id="KW-0285">Flavoprotein</keyword>
<evidence type="ECO:0000256" key="1">
    <source>
        <dbReference type="ARBA" id="ARBA00001974"/>
    </source>
</evidence>
<dbReference type="Pfam" id="PF07992">
    <property type="entry name" value="Pyr_redox_2"/>
    <property type="match status" value="1"/>
</dbReference>
<keyword evidence="8" id="KW-1185">Reference proteome</keyword>
<organism evidence="7 8">
    <name type="scientific">Paeniglutamicibacter kerguelensis</name>
    <dbReference type="NCBI Taxonomy" id="254788"/>
    <lineage>
        <taxon>Bacteria</taxon>
        <taxon>Bacillati</taxon>
        <taxon>Actinomycetota</taxon>
        <taxon>Actinomycetes</taxon>
        <taxon>Micrococcales</taxon>
        <taxon>Micrococcaceae</taxon>
        <taxon>Paeniglutamicibacter</taxon>
    </lineage>
</organism>
<gene>
    <name evidence="7" type="ORF">JOF47_003079</name>
</gene>
<evidence type="ECO:0000313" key="7">
    <source>
        <dbReference type="EMBL" id="MBP2387568.1"/>
    </source>
</evidence>
<protein>
    <submittedName>
        <fullName evidence="7">NADPH-dependent 2,4-dienoyl-CoA reductase/sulfur reductase-like enzyme</fullName>
    </submittedName>
</protein>
<accession>A0ABS4XGH0</accession>
<comment type="cofactor">
    <cofactor evidence="1">
        <name>FAD</name>
        <dbReference type="ChEBI" id="CHEBI:57692"/>
    </cofactor>
</comment>
<dbReference type="InterPro" id="IPR023753">
    <property type="entry name" value="FAD/NAD-binding_dom"/>
</dbReference>
<dbReference type="Proteomes" id="UP001296993">
    <property type="component" value="Unassembled WGS sequence"/>
</dbReference>
<dbReference type="InterPro" id="IPR050446">
    <property type="entry name" value="FAD-oxidoreductase/Apoptosis"/>
</dbReference>
<evidence type="ECO:0000313" key="8">
    <source>
        <dbReference type="Proteomes" id="UP001296993"/>
    </source>
</evidence>
<dbReference type="PANTHER" id="PTHR43557">
    <property type="entry name" value="APOPTOSIS-INDUCING FACTOR 1"/>
    <property type="match status" value="1"/>
</dbReference>
<reference evidence="7 8" key="1">
    <citation type="submission" date="2021-03" db="EMBL/GenBank/DDBJ databases">
        <title>Sequencing the genomes of 1000 actinobacteria strains.</title>
        <authorList>
            <person name="Klenk H.-P."/>
        </authorList>
    </citation>
    <scope>NUCLEOTIDE SEQUENCE [LARGE SCALE GENOMIC DNA]</scope>
    <source>
        <strain evidence="7 8">DSM 15797</strain>
    </source>
</reference>
<evidence type="ECO:0000256" key="3">
    <source>
        <dbReference type="ARBA" id="ARBA00022827"/>
    </source>
</evidence>
<dbReference type="EMBL" id="JAGIOF010000001">
    <property type="protein sequence ID" value="MBP2387568.1"/>
    <property type="molecule type" value="Genomic_DNA"/>
</dbReference>
<evidence type="ECO:0000259" key="6">
    <source>
        <dbReference type="Pfam" id="PF14759"/>
    </source>
</evidence>
<dbReference type="PANTHER" id="PTHR43557:SF2">
    <property type="entry name" value="RIESKE DOMAIN-CONTAINING PROTEIN-RELATED"/>
    <property type="match status" value="1"/>
</dbReference>
<name>A0ABS4XGH0_9MICC</name>
<evidence type="ECO:0000256" key="4">
    <source>
        <dbReference type="ARBA" id="ARBA00023002"/>
    </source>
</evidence>
<comment type="caution">
    <text evidence="7">The sequence shown here is derived from an EMBL/GenBank/DDBJ whole genome shotgun (WGS) entry which is preliminary data.</text>
</comment>
<keyword evidence="3" id="KW-0274">FAD</keyword>